<dbReference type="InterPro" id="IPR015915">
    <property type="entry name" value="Kelch-typ_b-propeller"/>
</dbReference>
<organism evidence="2 3">
    <name type="scientific">Agromyces salentinus</name>
    <dbReference type="NCBI Taxonomy" id="269421"/>
    <lineage>
        <taxon>Bacteria</taxon>
        <taxon>Bacillati</taxon>
        <taxon>Actinomycetota</taxon>
        <taxon>Actinomycetes</taxon>
        <taxon>Micrococcales</taxon>
        <taxon>Microbacteriaceae</taxon>
        <taxon>Agromyces</taxon>
    </lineage>
</organism>
<proteinExistence type="predicted"/>
<evidence type="ECO:0000313" key="2">
    <source>
        <dbReference type="EMBL" id="GAA1823784.1"/>
    </source>
</evidence>
<sequence length="671" mass="70102">MTTEFPDPSTPPTRSTISRRTLLQAGGAGALAVMATAAFAEPASAARGPAVTVTDLGPGVVQFGSKSAYQFGDTLYIGSRNLEPMYVIAYHVPSATVTGYTTIPEGRSTQAICADPTGRYLYIGTENEVNTATLFRWDLQQGDVEAEALGRAGDVRVWALDVAPDGVVFFGGREPGGNLWSYDPAVGEVVALGIAEPTATGARAIVATESTVYFGAGNTLGGGTSSKAVLSAYDRASGTFTSILPPELADDDTVRELRLADGRLVVTTANASGSSIAVLDVADPTSYRVATHDGITTKATLVHGDDIYFLAKAGDLRVCSIETMQIRPVAIDGLDLGEVWGLGWIDDRLHAVSAYGFVAHLDVAAGSFETTGLIDAGAPPEAQLAMSVTAGGGSAYVAANGVLGRHVLDTGAVHNIIAPGETKDAAWSANRLWMAQYSGLGLWSYDPVGDVRRQAAALPPSYNRPQSVTWDAVNGLVVVVALSDSAGGSCLGIHDPSTGTTDVVELPLGPGQSVSSVLAHEGVVYLGGGTGGASSPAGEIVAFDPVARTIAWRIDPGDTKQVTGLAVARQYLYVALHGGGFRVIDRAKGRLVHSERVPFATKAWALTTSRNRLFAVTAQELRHVDTTTYRSRVVVPGLDGAWYGGGIDISTDEAGRMYTMKDRNLVQIDVR</sequence>
<dbReference type="InterPro" id="IPR015943">
    <property type="entry name" value="WD40/YVTN_repeat-like_dom_sf"/>
</dbReference>
<feature type="chain" id="PRO_5045240933" description="PQQ-binding-like beta-propeller repeat protein" evidence="1">
    <location>
        <begin position="41"/>
        <end position="671"/>
    </location>
</feature>
<keyword evidence="1" id="KW-0732">Signal</keyword>
<feature type="signal peptide" evidence="1">
    <location>
        <begin position="1"/>
        <end position="40"/>
    </location>
</feature>
<dbReference type="PROSITE" id="PS51318">
    <property type="entry name" value="TAT"/>
    <property type="match status" value="1"/>
</dbReference>
<evidence type="ECO:0000313" key="3">
    <source>
        <dbReference type="Proteomes" id="UP001501746"/>
    </source>
</evidence>
<evidence type="ECO:0008006" key="4">
    <source>
        <dbReference type="Google" id="ProtNLM"/>
    </source>
</evidence>
<dbReference type="EMBL" id="BAAANK010000001">
    <property type="protein sequence ID" value="GAA1823784.1"/>
    <property type="molecule type" value="Genomic_DNA"/>
</dbReference>
<gene>
    <name evidence="2" type="ORF">GCM10009750_02990</name>
</gene>
<protein>
    <recommendedName>
        <fullName evidence="4">PQQ-binding-like beta-propeller repeat protein</fullName>
    </recommendedName>
</protein>
<dbReference type="Gene3D" id="2.130.10.10">
    <property type="entry name" value="YVTN repeat-like/Quinoprotein amine dehydrogenase"/>
    <property type="match status" value="1"/>
</dbReference>
<comment type="caution">
    <text evidence="2">The sequence shown here is derived from an EMBL/GenBank/DDBJ whole genome shotgun (WGS) entry which is preliminary data.</text>
</comment>
<dbReference type="RefSeq" id="WP_157428535.1">
    <property type="nucleotide sequence ID" value="NZ_BAAANK010000001.1"/>
</dbReference>
<keyword evidence="3" id="KW-1185">Reference proteome</keyword>
<dbReference type="InterPro" id="IPR011047">
    <property type="entry name" value="Quinoprotein_ADH-like_sf"/>
</dbReference>
<name>A0ABN2MEW4_9MICO</name>
<reference evidence="2 3" key="1">
    <citation type="journal article" date="2019" name="Int. J. Syst. Evol. Microbiol.">
        <title>The Global Catalogue of Microorganisms (GCM) 10K type strain sequencing project: providing services to taxonomists for standard genome sequencing and annotation.</title>
        <authorList>
            <consortium name="The Broad Institute Genomics Platform"/>
            <consortium name="The Broad Institute Genome Sequencing Center for Infectious Disease"/>
            <person name="Wu L."/>
            <person name="Ma J."/>
        </authorList>
    </citation>
    <scope>NUCLEOTIDE SEQUENCE [LARGE SCALE GENOMIC DNA]</scope>
    <source>
        <strain evidence="2 3">JCM 14323</strain>
    </source>
</reference>
<evidence type="ECO:0000256" key="1">
    <source>
        <dbReference type="SAM" id="SignalP"/>
    </source>
</evidence>
<dbReference type="Proteomes" id="UP001501746">
    <property type="component" value="Unassembled WGS sequence"/>
</dbReference>
<dbReference type="InterPro" id="IPR006311">
    <property type="entry name" value="TAT_signal"/>
</dbReference>
<accession>A0ABN2MEW4</accession>
<dbReference type="Gene3D" id="2.120.10.80">
    <property type="entry name" value="Kelch-type beta propeller"/>
    <property type="match status" value="1"/>
</dbReference>
<dbReference type="SUPFAM" id="SSF50998">
    <property type="entry name" value="Quinoprotein alcohol dehydrogenase-like"/>
    <property type="match status" value="2"/>
</dbReference>